<accession>A0A238XD76</accession>
<sequence length="125" mass="14607">MEFRYILTDMGDSSEEADPIKESPLWEFVKEQEEDMQVGGESLDYLKVQLEETTRIVWHIAAENARERNVKTIEEEDVREAFKELVHPHMMLVDAREMLNKYQNEFQSMIDEDPVLPSEGGENDG</sequence>
<dbReference type="GO" id="GO:0046982">
    <property type="term" value="F:protein heterodimerization activity"/>
    <property type="evidence" value="ECO:0007669"/>
    <property type="project" value="InterPro"/>
</dbReference>
<dbReference type="EMBL" id="FZNQ01000016">
    <property type="protein sequence ID" value="SNR56538.1"/>
    <property type="molecule type" value="Genomic_DNA"/>
</dbReference>
<evidence type="ECO:0000313" key="1">
    <source>
        <dbReference type="EMBL" id="SNR56538.1"/>
    </source>
</evidence>
<reference evidence="1 2" key="1">
    <citation type="submission" date="2017-06" db="EMBL/GenBank/DDBJ databases">
        <authorList>
            <person name="Kim H.J."/>
            <person name="Triplett B.A."/>
        </authorList>
    </citation>
    <scope>NUCLEOTIDE SEQUENCE [LARGE SCALE GENOMIC DNA]</scope>
    <source>
        <strain evidence="1 2">DSM 8800</strain>
    </source>
</reference>
<protein>
    <submittedName>
        <fullName evidence="1">Uncharacterized protein</fullName>
    </submittedName>
</protein>
<gene>
    <name evidence="1" type="ORF">SAMN06264855_1161</name>
</gene>
<proteinExistence type="predicted"/>
<dbReference type="AlphaFoldDB" id="A0A238XD76"/>
<dbReference type="SUPFAM" id="SSF47113">
    <property type="entry name" value="Histone-fold"/>
    <property type="match status" value="1"/>
</dbReference>
<dbReference type="InterPro" id="IPR009072">
    <property type="entry name" value="Histone-fold"/>
</dbReference>
<organism evidence="1 2">
    <name type="scientific">Halorubrum vacuolatum</name>
    <name type="common">Natronobacterium vacuolatum</name>
    <dbReference type="NCBI Taxonomy" id="63740"/>
    <lineage>
        <taxon>Archaea</taxon>
        <taxon>Methanobacteriati</taxon>
        <taxon>Methanobacteriota</taxon>
        <taxon>Stenosarchaea group</taxon>
        <taxon>Halobacteria</taxon>
        <taxon>Halobacteriales</taxon>
        <taxon>Haloferacaceae</taxon>
        <taxon>Halorubrum</taxon>
    </lineage>
</organism>
<dbReference type="Proteomes" id="UP000198397">
    <property type="component" value="Unassembled WGS sequence"/>
</dbReference>
<keyword evidence="2" id="KW-1185">Reference proteome</keyword>
<evidence type="ECO:0000313" key="2">
    <source>
        <dbReference type="Proteomes" id="UP000198397"/>
    </source>
</evidence>
<name>A0A238XD76_HALVU</name>